<gene>
    <name evidence="1" type="ORF">K470DRAFT_230717</name>
</gene>
<protein>
    <submittedName>
        <fullName evidence="1">Uncharacterized protein</fullName>
    </submittedName>
</protein>
<name>A0A6A7C3M1_9PEZI</name>
<organism evidence="1 2">
    <name type="scientific">Piedraia hortae CBS 480.64</name>
    <dbReference type="NCBI Taxonomy" id="1314780"/>
    <lineage>
        <taxon>Eukaryota</taxon>
        <taxon>Fungi</taxon>
        <taxon>Dikarya</taxon>
        <taxon>Ascomycota</taxon>
        <taxon>Pezizomycotina</taxon>
        <taxon>Dothideomycetes</taxon>
        <taxon>Dothideomycetidae</taxon>
        <taxon>Capnodiales</taxon>
        <taxon>Piedraiaceae</taxon>
        <taxon>Piedraia</taxon>
    </lineage>
</organism>
<accession>A0A6A7C3M1</accession>
<keyword evidence="2" id="KW-1185">Reference proteome</keyword>
<reference evidence="1" key="1">
    <citation type="journal article" date="2020" name="Stud. Mycol.">
        <title>101 Dothideomycetes genomes: a test case for predicting lifestyles and emergence of pathogens.</title>
        <authorList>
            <person name="Haridas S."/>
            <person name="Albert R."/>
            <person name="Binder M."/>
            <person name="Bloem J."/>
            <person name="Labutti K."/>
            <person name="Salamov A."/>
            <person name="Andreopoulos B."/>
            <person name="Baker S."/>
            <person name="Barry K."/>
            <person name="Bills G."/>
            <person name="Bluhm B."/>
            <person name="Cannon C."/>
            <person name="Castanera R."/>
            <person name="Culley D."/>
            <person name="Daum C."/>
            <person name="Ezra D."/>
            <person name="Gonzalez J."/>
            <person name="Henrissat B."/>
            <person name="Kuo A."/>
            <person name="Liang C."/>
            <person name="Lipzen A."/>
            <person name="Lutzoni F."/>
            <person name="Magnuson J."/>
            <person name="Mondo S."/>
            <person name="Nolan M."/>
            <person name="Ohm R."/>
            <person name="Pangilinan J."/>
            <person name="Park H.-J."/>
            <person name="Ramirez L."/>
            <person name="Alfaro M."/>
            <person name="Sun H."/>
            <person name="Tritt A."/>
            <person name="Yoshinaga Y."/>
            <person name="Zwiers L.-H."/>
            <person name="Turgeon B."/>
            <person name="Goodwin S."/>
            <person name="Spatafora J."/>
            <person name="Crous P."/>
            <person name="Grigoriev I."/>
        </authorList>
    </citation>
    <scope>NUCLEOTIDE SEQUENCE</scope>
    <source>
        <strain evidence="1">CBS 480.64</strain>
    </source>
</reference>
<evidence type="ECO:0000313" key="2">
    <source>
        <dbReference type="Proteomes" id="UP000799421"/>
    </source>
</evidence>
<dbReference type="OrthoDB" id="3642826at2759"/>
<proteinExistence type="predicted"/>
<dbReference type="Proteomes" id="UP000799421">
    <property type="component" value="Unassembled WGS sequence"/>
</dbReference>
<dbReference type="AlphaFoldDB" id="A0A6A7C3M1"/>
<sequence length="426" mass="42057">MDGSTISLVPGASAVVINGNTQSIGHATPGAAANIPLITLGQVTYTANAATQFSLGPGATLTPGGVVTIDGTTISLADEATAIVVDGKTQGLNPAAVTPMPCLTLGKTVYQPNAGSTFDVGGTIFAPGGVAVVSGTTISLSPDASYVVINGKTTQLGATATGHVIATITAPPILTVDGQVYGGNGGTTYVIGEQSLTPGGAVTMSGPNGVETVSLNKDANVLYSIVGSKTMTSPIGMIGAMSTGAPVLTIAGTTYEAAMYDLGAGPTYLVNGQTLTRGGAIAVSGQTVSLDGAGTAVITISSDHTITSTISGAYGIVPTAAPILSIGKRNFTAINNGATYVIDGKTLTPGDTETVTIDGKGYVISLEPEATLLDVSTIGGGSSKETLFPARVTGTTEVQGIAVKDAAVQISVVAAALASFIFAIWL</sequence>
<evidence type="ECO:0000313" key="1">
    <source>
        <dbReference type="EMBL" id="KAF2861308.1"/>
    </source>
</evidence>
<dbReference type="EMBL" id="MU005973">
    <property type="protein sequence ID" value="KAF2861308.1"/>
    <property type="molecule type" value="Genomic_DNA"/>
</dbReference>